<dbReference type="EMBL" id="JACHDS010000001">
    <property type="protein sequence ID" value="MBB6174645.1"/>
    <property type="molecule type" value="Genomic_DNA"/>
</dbReference>
<gene>
    <name evidence="1" type="ORF">HNR23_004705</name>
</gene>
<sequence length="40" mass="4475">MTCLYVPFVTVNVGSDKVWTDWMADRTTLDDPGIGQVSKQ</sequence>
<organism evidence="1 2">
    <name type="scientific">Nocardiopsis mwathae</name>
    <dbReference type="NCBI Taxonomy" id="1472723"/>
    <lineage>
        <taxon>Bacteria</taxon>
        <taxon>Bacillati</taxon>
        <taxon>Actinomycetota</taxon>
        <taxon>Actinomycetes</taxon>
        <taxon>Streptosporangiales</taxon>
        <taxon>Nocardiopsidaceae</taxon>
        <taxon>Nocardiopsis</taxon>
    </lineage>
</organism>
<evidence type="ECO:0000313" key="1">
    <source>
        <dbReference type="EMBL" id="MBB6174645.1"/>
    </source>
</evidence>
<name>A0A7W9YMD2_9ACTN</name>
<evidence type="ECO:0000313" key="2">
    <source>
        <dbReference type="Proteomes" id="UP000546642"/>
    </source>
</evidence>
<dbReference type="Proteomes" id="UP000546642">
    <property type="component" value="Unassembled WGS sequence"/>
</dbReference>
<protein>
    <submittedName>
        <fullName evidence="1">Uncharacterized protein</fullName>
    </submittedName>
</protein>
<reference evidence="1 2" key="1">
    <citation type="submission" date="2020-08" db="EMBL/GenBank/DDBJ databases">
        <title>Sequencing the genomes of 1000 actinobacteria strains.</title>
        <authorList>
            <person name="Klenk H.-P."/>
        </authorList>
    </citation>
    <scope>NUCLEOTIDE SEQUENCE [LARGE SCALE GENOMIC DNA]</scope>
    <source>
        <strain evidence="1 2">DSM 46659</strain>
    </source>
</reference>
<comment type="caution">
    <text evidence="1">The sequence shown here is derived from an EMBL/GenBank/DDBJ whole genome shotgun (WGS) entry which is preliminary data.</text>
</comment>
<dbReference type="AlphaFoldDB" id="A0A7W9YMD2"/>
<accession>A0A7W9YMD2</accession>
<proteinExistence type="predicted"/>
<keyword evidence="2" id="KW-1185">Reference proteome</keyword>